<dbReference type="SUPFAM" id="SSF48239">
    <property type="entry name" value="Terpenoid cyclases/Protein prenyltransferases"/>
    <property type="match status" value="1"/>
</dbReference>
<dbReference type="InterPro" id="IPR036965">
    <property type="entry name" value="Terpene_synth_N_sf"/>
</dbReference>
<comment type="pathway">
    <text evidence="2">Secondary metabolite biosynthesis; terpenoid biosynthesis.</text>
</comment>
<evidence type="ECO:0000313" key="9">
    <source>
        <dbReference type="Proteomes" id="UP000826271"/>
    </source>
</evidence>
<dbReference type="SUPFAM" id="SSF48576">
    <property type="entry name" value="Terpenoid synthases"/>
    <property type="match status" value="1"/>
</dbReference>
<dbReference type="InterPro" id="IPR001906">
    <property type="entry name" value="Terpene_synth_N"/>
</dbReference>
<dbReference type="CDD" id="cd00684">
    <property type="entry name" value="Terpene_cyclase_plant_C1"/>
    <property type="match status" value="1"/>
</dbReference>
<keyword evidence="4" id="KW-0460">Magnesium</keyword>
<organism evidence="8 9">
    <name type="scientific">Buddleja alternifolia</name>
    <dbReference type="NCBI Taxonomy" id="168488"/>
    <lineage>
        <taxon>Eukaryota</taxon>
        <taxon>Viridiplantae</taxon>
        <taxon>Streptophyta</taxon>
        <taxon>Embryophyta</taxon>
        <taxon>Tracheophyta</taxon>
        <taxon>Spermatophyta</taxon>
        <taxon>Magnoliopsida</taxon>
        <taxon>eudicotyledons</taxon>
        <taxon>Gunneridae</taxon>
        <taxon>Pentapetalae</taxon>
        <taxon>asterids</taxon>
        <taxon>lamiids</taxon>
        <taxon>Lamiales</taxon>
        <taxon>Scrophulariaceae</taxon>
        <taxon>Buddlejeae</taxon>
        <taxon>Buddleja</taxon>
    </lineage>
</organism>
<dbReference type="PANTHER" id="PTHR31225:SF253">
    <property type="entry name" value="SESQUITERPENE SYNTHASE 31"/>
    <property type="match status" value="1"/>
</dbReference>
<comment type="cofactor">
    <cofactor evidence="1">
        <name>Mg(2+)</name>
        <dbReference type="ChEBI" id="CHEBI:18420"/>
    </cofactor>
</comment>
<dbReference type="InterPro" id="IPR008930">
    <property type="entry name" value="Terpenoid_cyclase/PrenylTrfase"/>
</dbReference>
<gene>
    <name evidence="8" type="ORF">BUALT_Bualt13G0037500</name>
</gene>
<evidence type="ECO:0000256" key="3">
    <source>
        <dbReference type="ARBA" id="ARBA00022723"/>
    </source>
</evidence>
<accession>A0AAV6WVA8</accession>
<dbReference type="Gene3D" id="1.50.10.130">
    <property type="entry name" value="Terpene synthase, N-terminal domain"/>
    <property type="match status" value="1"/>
</dbReference>
<dbReference type="GO" id="GO:0010333">
    <property type="term" value="F:terpene synthase activity"/>
    <property type="evidence" value="ECO:0007669"/>
    <property type="project" value="InterPro"/>
</dbReference>
<evidence type="ECO:0000259" key="6">
    <source>
        <dbReference type="Pfam" id="PF01397"/>
    </source>
</evidence>
<dbReference type="AlphaFoldDB" id="A0AAV6WVA8"/>
<feature type="domain" description="Terpene synthase metal-binding" evidence="7">
    <location>
        <begin position="396"/>
        <end position="518"/>
    </location>
</feature>
<evidence type="ECO:0000313" key="8">
    <source>
        <dbReference type="EMBL" id="KAG8370960.1"/>
    </source>
</evidence>
<dbReference type="InterPro" id="IPR050148">
    <property type="entry name" value="Terpene_synthase-like"/>
</dbReference>
<evidence type="ECO:0000256" key="1">
    <source>
        <dbReference type="ARBA" id="ARBA00001946"/>
    </source>
</evidence>
<dbReference type="InterPro" id="IPR008949">
    <property type="entry name" value="Isoprenoid_synthase_dom_sf"/>
</dbReference>
<keyword evidence="3" id="KW-0479">Metal-binding</keyword>
<dbReference type="Proteomes" id="UP000826271">
    <property type="component" value="Unassembled WGS sequence"/>
</dbReference>
<dbReference type="FunFam" id="1.50.10.130:FF:000001">
    <property type="entry name" value="Isoprene synthase, chloroplastic"/>
    <property type="match status" value="1"/>
</dbReference>
<evidence type="ECO:0000256" key="2">
    <source>
        <dbReference type="ARBA" id="ARBA00004721"/>
    </source>
</evidence>
<dbReference type="GO" id="GO:0000287">
    <property type="term" value="F:magnesium ion binding"/>
    <property type="evidence" value="ECO:0007669"/>
    <property type="project" value="InterPro"/>
</dbReference>
<feature type="domain" description="Terpene synthase metal-binding" evidence="7">
    <location>
        <begin position="306"/>
        <end position="376"/>
    </location>
</feature>
<dbReference type="InterPro" id="IPR005630">
    <property type="entry name" value="Terpene_synthase_metal-bd"/>
</dbReference>
<keyword evidence="9" id="KW-1185">Reference proteome</keyword>
<reference evidence="8" key="1">
    <citation type="submission" date="2019-10" db="EMBL/GenBank/DDBJ databases">
        <authorList>
            <person name="Zhang R."/>
            <person name="Pan Y."/>
            <person name="Wang J."/>
            <person name="Ma R."/>
            <person name="Yu S."/>
        </authorList>
    </citation>
    <scope>NUCLEOTIDE SEQUENCE</scope>
    <source>
        <strain evidence="8">LA-IB0</strain>
        <tissue evidence="8">Leaf</tissue>
    </source>
</reference>
<evidence type="ECO:0000256" key="5">
    <source>
        <dbReference type="ARBA" id="ARBA00023239"/>
    </source>
</evidence>
<dbReference type="PANTHER" id="PTHR31225">
    <property type="entry name" value="OS04G0344100 PROTEIN-RELATED"/>
    <property type="match status" value="1"/>
</dbReference>
<feature type="domain" description="Terpene synthase N-terminal" evidence="6">
    <location>
        <begin position="91"/>
        <end position="249"/>
    </location>
</feature>
<dbReference type="Gene3D" id="1.10.600.10">
    <property type="entry name" value="Farnesyl Diphosphate Synthase"/>
    <property type="match status" value="2"/>
</dbReference>
<dbReference type="GO" id="GO:0016102">
    <property type="term" value="P:diterpenoid biosynthetic process"/>
    <property type="evidence" value="ECO:0007669"/>
    <property type="project" value="InterPro"/>
</dbReference>
<dbReference type="EMBL" id="WHWC01000013">
    <property type="protein sequence ID" value="KAG8370960.1"/>
    <property type="molecule type" value="Genomic_DNA"/>
</dbReference>
<evidence type="ECO:0000259" key="7">
    <source>
        <dbReference type="Pfam" id="PF03936"/>
    </source>
</evidence>
<dbReference type="InterPro" id="IPR044814">
    <property type="entry name" value="Terpene_cyclase_plant_C1"/>
</dbReference>
<evidence type="ECO:0000256" key="4">
    <source>
        <dbReference type="ARBA" id="ARBA00022842"/>
    </source>
</evidence>
<name>A0AAV6WVA8_9LAMI</name>
<sequence>MAAVSIFQGPTLKVYGRRSLCADLHTSFNYCTVFPKSELKHKQCRSRGLPLIKPMASATALDGPEGSTLRPAVKPYRPSLWADMSFSFDKQLHESYAEAIEGLKEEVRSMVMGKDSKPKDKMMLIDTLERLGVAYHFEQEIEDQIQLIFKSHAEDNDDLFTTALYFRLFRQHGYDVPSSVFDKFKDKDNKFNKTLIHDVNGLLSLYEASYLRYHGENILEEAMVFTTYYLNQAKMQVGSYLQEKVTRALEQPIHRGVEKVEARYYISIYEKNESKNELLLTLAKLDFNFLQNLYKKEIADIFKWWKESNFTSKFPYMRERVMESYFWMVGIHFKPEYSFSRSAATKALVLATVLNDTYGNYATLEELDIFTDILQRQFTQLSTYESTHTKCFGLLEHKQTANAYYKKAKWYKGGEMPTFEDHISNGYHASAAAVILTAIFLGMESASKEAFDWLMSEPQIVVAGGFITRHMNDIGSYEREHEEGVFPTPVDCYMIENGVSKQEALDKIHEFVEDQWKTINKEWVVSCVPRHWMKPALNYARVQDASYKGGKDMFTSPEEGLGQDIFALFVNPIVI</sequence>
<evidence type="ECO:0008006" key="10">
    <source>
        <dbReference type="Google" id="ProtNLM"/>
    </source>
</evidence>
<dbReference type="SFLD" id="SFLDG01019">
    <property type="entry name" value="Terpene_Cyclase_Like_1_C_Termi"/>
    <property type="match status" value="1"/>
</dbReference>
<dbReference type="Pfam" id="PF01397">
    <property type="entry name" value="Terpene_synth"/>
    <property type="match status" value="1"/>
</dbReference>
<dbReference type="InterPro" id="IPR034741">
    <property type="entry name" value="Terpene_cyclase-like_1_C"/>
</dbReference>
<comment type="caution">
    <text evidence="8">The sequence shown here is derived from an EMBL/GenBank/DDBJ whole genome shotgun (WGS) entry which is preliminary data.</text>
</comment>
<protein>
    <recommendedName>
        <fullName evidence="10">(+)-delta-cadinene synthase</fullName>
    </recommendedName>
</protein>
<proteinExistence type="predicted"/>
<keyword evidence="5" id="KW-0456">Lyase</keyword>
<dbReference type="Pfam" id="PF03936">
    <property type="entry name" value="Terpene_synth_C"/>
    <property type="match status" value="2"/>
</dbReference>
<dbReference type="SFLD" id="SFLDS00005">
    <property type="entry name" value="Isoprenoid_Synthase_Type_I"/>
    <property type="match status" value="1"/>
</dbReference>